<proteinExistence type="inferred from homology"/>
<comment type="subunit">
    <text evidence="12">Homotetramer.</text>
</comment>
<keyword evidence="9 12" id="KW-0275">Fatty acid biosynthesis</keyword>
<evidence type="ECO:0000256" key="7">
    <source>
        <dbReference type="ARBA" id="ARBA00023002"/>
    </source>
</evidence>
<comment type="catalytic activity">
    <reaction evidence="12">
        <text>a (3R)-hydroxyacyl-[ACP] + NADP(+) = a 3-oxoacyl-[ACP] + NADPH + H(+)</text>
        <dbReference type="Rhea" id="RHEA:17397"/>
        <dbReference type="Rhea" id="RHEA-COMP:9916"/>
        <dbReference type="Rhea" id="RHEA-COMP:9945"/>
        <dbReference type="ChEBI" id="CHEBI:15378"/>
        <dbReference type="ChEBI" id="CHEBI:57783"/>
        <dbReference type="ChEBI" id="CHEBI:58349"/>
        <dbReference type="ChEBI" id="CHEBI:78776"/>
        <dbReference type="ChEBI" id="CHEBI:78827"/>
        <dbReference type="EC" id="1.1.1.100"/>
    </reaction>
</comment>
<dbReference type="InterPro" id="IPR057326">
    <property type="entry name" value="KR_dom"/>
</dbReference>
<evidence type="ECO:0000256" key="3">
    <source>
        <dbReference type="ARBA" id="ARBA00006484"/>
    </source>
</evidence>
<dbReference type="SMART" id="SM00822">
    <property type="entry name" value="PKS_KR"/>
    <property type="match status" value="1"/>
</dbReference>
<dbReference type="GO" id="GO:0051287">
    <property type="term" value="F:NAD binding"/>
    <property type="evidence" value="ECO:0007669"/>
    <property type="project" value="UniProtKB-UniRule"/>
</dbReference>
<evidence type="ECO:0000313" key="15">
    <source>
        <dbReference type="Proteomes" id="UP000295341"/>
    </source>
</evidence>
<dbReference type="InterPro" id="IPR020904">
    <property type="entry name" value="Sc_DH/Rdtase_CS"/>
</dbReference>
<feature type="binding site" evidence="11">
    <location>
        <begin position="152"/>
        <end position="156"/>
    </location>
    <ligand>
        <name>NADP(+)</name>
        <dbReference type="ChEBI" id="CHEBI:58349"/>
    </ligand>
</feature>
<keyword evidence="7 12" id="KW-0560">Oxidoreductase</keyword>
<evidence type="ECO:0000256" key="6">
    <source>
        <dbReference type="ARBA" id="ARBA00022857"/>
    </source>
</evidence>
<dbReference type="Proteomes" id="UP000295341">
    <property type="component" value="Unassembled WGS sequence"/>
</dbReference>
<dbReference type="PANTHER" id="PTHR42879">
    <property type="entry name" value="3-OXOACYL-(ACYL-CARRIER-PROTEIN) REDUCTASE"/>
    <property type="match status" value="1"/>
</dbReference>
<dbReference type="FunFam" id="3.40.50.720:FF:000037">
    <property type="entry name" value="3-oxoacyl-[acyl-carrier-protein] reductase FabG"/>
    <property type="match status" value="1"/>
</dbReference>
<dbReference type="GO" id="GO:0004316">
    <property type="term" value="F:3-oxoacyl-[acyl-carrier-protein] reductase (NADPH) activity"/>
    <property type="evidence" value="ECO:0007669"/>
    <property type="project" value="UniProtKB-UniRule"/>
</dbReference>
<dbReference type="OrthoDB" id="9804774at2"/>
<dbReference type="PRINTS" id="PR00080">
    <property type="entry name" value="SDRFAMILY"/>
</dbReference>
<dbReference type="AlphaFoldDB" id="A0A4S3K511"/>
<evidence type="ECO:0000256" key="1">
    <source>
        <dbReference type="ARBA" id="ARBA00002607"/>
    </source>
</evidence>
<feature type="binding site" evidence="11">
    <location>
        <begin position="60"/>
        <end position="61"/>
    </location>
    <ligand>
        <name>NADP(+)</name>
        <dbReference type="ChEBI" id="CHEBI:58349"/>
    </ligand>
</feature>
<evidence type="ECO:0000313" key="14">
    <source>
        <dbReference type="EMBL" id="TDU31593.1"/>
    </source>
</evidence>
<evidence type="ECO:0000256" key="9">
    <source>
        <dbReference type="ARBA" id="ARBA00023160"/>
    </source>
</evidence>
<dbReference type="Gene3D" id="3.40.50.720">
    <property type="entry name" value="NAD(P)-binding Rossmann-like Domain"/>
    <property type="match status" value="1"/>
</dbReference>
<dbReference type="NCBIfam" id="TIGR01830">
    <property type="entry name" value="3oxo_ACP_reduc"/>
    <property type="match status" value="1"/>
</dbReference>
<dbReference type="PRINTS" id="PR00081">
    <property type="entry name" value="GDHRDH"/>
</dbReference>
<reference evidence="14 15" key="1">
    <citation type="submission" date="2019-03" db="EMBL/GenBank/DDBJ databases">
        <title>Genomic Encyclopedia of Type Strains, Phase IV (KMG-IV): sequencing the most valuable type-strain genomes for metagenomic binning, comparative biology and taxonomic classification.</title>
        <authorList>
            <person name="Goeker M."/>
        </authorList>
    </citation>
    <scope>NUCLEOTIDE SEQUENCE [LARGE SCALE GENOMIC DNA]</scope>
    <source>
        <strain evidence="14 15">DSM 26377</strain>
    </source>
</reference>
<feature type="active site" description="Proton acceptor" evidence="10">
    <location>
        <position position="152"/>
    </location>
</feature>
<evidence type="ECO:0000256" key="4">
    <source>
        <dbReference type="ARBA" id="ARBA00022516"/>
    </source>
</evidence>
<organism evidence="14 15">
    <name type="scientific">Panacagrimonas perspica</name>
    <dbReference type="NCBI Taxonomy" id="381431"/>
    <lineage>
        <taxon>Bacteria</taxon>
        <taxon>Pseudomonadati</taxon>
        <taxon>Pseudomonadota</taxon>
        <taxon>Gammaproteobacteria</taxon>
        <taxon>Nevskiales</taxon>
        <taxon>Nevskiaceae</taxon>
        <taxon>Panacagrimonas</taxon>
    </lineage>
</organism>
<dbReference type="PROSITE" id="PS00061">
    <property type="entry name" value="ADH_SHORT"/>
    <property type="match status" value="1"/>
</dbReference>
<dbReference type="GO" id="GO:0030497">
    <property type="term" value="P:fatty acid elongation"/>
    <property type="evidence" value="ECO:0007669"/>
    <property type="project" value="UniProtKB-ARBA"/>
</dbReference>
<evidence type="ECO:0000256" key="8">
    <source>
        <dbReference type="ARBA" id="ARBA00023098"/>
    </source>
</evidence>
<comment type="caution">
    <text evidence="14">The sequence shown here is derived from an EMBL/GenBank/DDBJ whole genome shotgun (WGS) entry which is preliminary data.</text>
</comment>
<keyword evidence="4 12" id="KW-0444">Lipid biosynthesis</keyword>
<dbReference type="Pfam" id="PF13561">
    <property type="entry name" value="adh_short_C2"/>
    <property type="match status" value="1"/>
</dbReference>
<dbReference type="RefSeq" id="WP_133880164.1">
    <property type="nucleotide sequence ID" value="NZ_MWIN01000012.1"/>
</dbReference>
<dbReference type="EC" id="1.1.1.100" evidence="12"/>
<evidence type="ECO:0000259" key="13">
    <source>
        <dbReference type="SMART" id="SM00822"/>
    </source>
</evidence>
<name>A0A4S3K511_9GAMM</name>
<protein>
    <recommendedName>
        <fullName evidence="12">3-oxoacyl-[acyl-carrier-protein] reductase</fullName>
        <ecNumber evidence="12">1.1.1.100</ecNumber>
    </recommendedName>
</protein>
<feature type="domain" description="Ketoreductase" evidence="13">
    <location>
        <begin position="6"/>
        <end position="188"/>
    </location>
</feature>
<evidence type="ECO:0000256" key="11">
    <source>
        <dbReference type="PIRSR" id="PIRSR611284-2"/>
    </source>
</evidence>
<evidence type="ECO:0000256" key="10">
    <source>
        <dbReference type="PIRSR" id="PIRSR611284-1"/>
    </source>
</evidence>
<comment type="function">
    <text evidence="1 12">Catalyzes the NADPH-dependent reduction of beta-ketoacyl-ACP substrates to beta-hydroxyacyl-ACP products, the first reductive step in the elongation cycle of fatty acid biosynthesis.</text>
</comment>
<dbReference type="CDD" id="cd05333">
    <property type="entry name" value="BKR_SDR_c"/>
    <property type="match status" value="1"/>
</dbReference>
<dbReference type="InterPro" id="IPR036291">
    <property type="entry name" value="NAD(P)-bd_dom_sf"/>
</dbReference>
<feature type="binding site" evidence="11">
    <location>
        <position position="37"/>
    </location>
    <ligand>
        <name>NADP(+)</name>
        <dbReference type="ChEBI" id="CHEBI:58349"/>
    </ligand>
</feature>
<dbReference type="InterPro" id="IPR002347">
    <property type="entry name" value="SDR_fam"/>
</dbReference>
<dbReference type="InterPro" id="IPR011284">
    <property type="entry name" value="3oxo_ACP_reduc"/>
</dbReference>
<feature type="binding site" evidence="11">
    <location>
        <begin position="12"/>
        <end position="15"/>
    </location>
    <ligand>
        <name>NADP(+)</name>
        <dbReference type="ChEBI" id="CHEBI:58349"/>
    </ligand>
</feature>
<keyword evidence="8 12" id="KW-0443">Lipid metabolism</keyword>
<accession>A0A4S3K511</accession>
<dbReference type="NCBIfam" id="NF004197">
    <property type="entry name" value="PRK05653.1-1"/>
    <property type="match status" value="1"/>
</dbReference>
<evidence type="ECO:0000256" key="2">
    <source>
        <dbReference type="ARBA" id="ARBA00005194"/>
    </source>
</evidence>
<evidence type="ECO:0000256" key="5">
    <source>
        <dbReference type="ARBA" id="ARBA00022832"/>
    </source>
</evidence>
<dbReference type="SUPFAM" id="SSF51735">
    <property type="entry name" value="NAD(P)-binding Rossmann-fold domains"/>
    <property type="match status" value="1"/>
</dbReference>
<dbReference type="EMBL" id="SOBT01000008">
    <property type="protein sequence ID" value="TDU31593.1"/>
    <property type="molecule type" value="Genomic_DNA"/>
</dbReference>
<feature type="binding site" evidence="11">
    <location>
        <position position="185"/>
    </location>
    <ligand>
        <name>NADP(+)</name>
        <dbReference type="ChEBI" id="CHEBI:58349"/>
    </ligand>
</feature>
<sequence>MKLQGEIALVTGASRGIGRAIAERLAAEGAKVVGTATSEAGRAAISAWLEPMGGQARVLNVTDAAASEALVEEVGKSLGPITVLVNNAGVTRDTLLLRMKDEDWDAVLATDLTSVFRLSRLVLRGMMKAKKGRIVSIGSVVGSMGNPGQANYCAAKAGVIGFSKSLAREIGSRGITVNVVAPGFIDTDMTKDLGEAARTALLGQVPIGRLGSPADIASAVAFLASPEAGYITGETLHVNGGMHMG</sequence>
<feature type="binding site" evidence="11">
    <location>
        <position position="87"/>
    </location>
    <ligand>
        <name>NADP(+)</name>
        <dbReference type="ChEBI" id="CHEBI:58349"/>
    </ligand>
</feature>
<comment type="pathway">
    <text evidence="2 12">Lipid metabolism; fatty acid biosynthesis.</text>
</comment>
<dbReference type="NCBIfam" id="NF009466">
    <property type="entry name" value="PRK12826.1-2"/>
    <property type="match status" value="1"/>
</dbReference>
<dbReference type="PANTHER" id="PTHR42879:SF2">
    <property type="entry name" value="3-OXOACYL-[ACYL-CARRIER-PROTEIN] REDUCTASE FABG"/>
    <property type="match status" value="1"/>
</dbReference>
<dbReference type="UniPathway" id="UPA00094"/>
<keyword evidence="5 12" id="KW-0276">Fatty acid metabolism</keyword>
<gene>
    <name evidence="14" type="ORF">DFR24_0963</name>
</gene>
<keyword evidence="6 11" id="KW-0521">NADP</keyword>
<keyword evidence="15" id="KW-1185">Reference proteome</keyword>
<evidence type="ECO:0000256" key="12">
    <source>
        <dbReference type="RuleBase" id="RU366074"/>
    </source>
</evidence>
<comment type="similarity">
    <text evidence="3 12">Belongs to the short-chain dehydrogenases/reductases (SDR) family.</text>
</comment>
<dbReference type="InterPro" id="IPR050259">
    <property type="entry name" value="SDR"/>
</dbReference>